<gene>
    <name evidence="1" type="ORF">SPIL2461_LOCUS4959</name>
</gene>
<evidence type="ECO:0000313" key="2">
    <source>
        <dbReference type="Proteomes" id="UP000649617"/>
    </source>
</evidence>
<reference evidence="1" key="1">
    <citation type="submission" date="2021-02" db="EMBL/GenBank/DDBJ databases">
        <authorList>
            <person name="Dougan E. K."/>
            <person name="Rhodes N."/>
            <person name="Thang M."/>
            <person name="Chan C."/>
        </authorList>
    </citation>
    <scope>NUCLEOTIDE SEQUENCE</scope>
</reference>
<dbReference type="AlphaFoldDB" id="A0A812LXI7"/>
<dbReference type="Proteomes" id="UP000649617">
    <property type="component" value="Unassembled WGS sequence"/>
</dbReference>
<accession>A0A812LXI7</accession>
<sequence length="61" mass="6671">VCLDDVRSKVLIQGLCQVELATAVRALALELRGRLGVWAPQAADQVLISIEDKLRQSLAEQ</sequence>
<name>A0A812LXI7_SYMPI</name>
<feature type="non-terminal residue" evidence="1">
    <location>
        <position position="61"/>
    </location>
</feature>
<proteinExistence type="predicted"/>
<dbReference type="EMBL" id="CAJNIZ010006818">
    <property type="protein sequence ID" value="CAE7252942.1"/>
    <property type="molecule type" value="Genomic_DNA"/>
</dbReference>
<keyword evidence="2" id="KW-1185">Reference proteome</keyword>
<protein>
    <submittedName>
        <fullName evidence="1">Uncharacterized protein</fullName>
    </submittedName>
</protein>
<comment type="caution">
    <text evidence="1">The sequence shown here is derived from an EMBL/GenBank/DDBJ whole genome shotgun (WGS) entry which is preliminary data.</text>
</comment>
<organism evidence="1 2">
    <name type="scientific">Symbiodinium pilosum</name>
    <name type="common">Dinoflagellate</name>
    <dbReference type="NCBI Taxonomy" id="2952"/>
    <lineage>
        <taxon>Eukaryota</taxon>
        <taxon>Sar</taxon>
        <taxon>Alveolata</taxon>
        <taxon>Dinophyceae</taxon>
        <taxon>Suessiales</taxon>
        <taxon>Symbiodiniaceae</taxon>
        <taxon>Symbiodinium</taxon>
    </lineage>
</organism>
<feature type="non-terminal residue" evidence="1">
    <location>
        <position position="1"/>
    </location>
</feature>
<evidence type="ECO:0000313" key="1">
    <source>
        <dbReference type="EMBL" id="CAE7252942.1"/>
    </source>
</evidence>